<keyword evidence="2" id="KW-1133">Transmembrane helix</keyword>
<reference evidence="3 4" key="1">
    <citation type="submission" date="2019-11" db="EMBL/GenBank/DDBJ databases">
        <title>Whole genome sequence of Oryza granulata.</title>
        <authorList>
            <person name="Li W."/>
        </authorList>
    </citation>
    <scope>NUCLEOTIDE SEQUENCE [LARGE SCALE GENOMIC DNA]</scope>
    <source>
        <strain evidence="4">cv. Menghai</strain>
        <tissue evidence="3">Leaf</tissue>
    </source>
</reference>
<gene>
    <name evidence="3" type="ORF">E2562_030863</name>
</gene>
<keyword evidence="2" id="KW-0812">Transmembrane</keyword>
<evidence type="ECO:0000256" key="2">
    <source>
        <dbReference type="SAM" id="Phobius"/>
    </source>
</evidence>
<feature type="compositionally biased region" description="Basic and acidic residues" evidence="1">
    <location>
        <begin position="69"/>
        <end position="80"/>
    </location>
</feature>
<evidence type="ECO:0000313" key="4">
    <source>
        <dbReference type="Proteomes" id="UP000479710"/>
    </source>
</evidence>
<keyword evidence="2" id="KW-0472">Membrane</keyword>
<evidence type="ECO:0000313" key="3">
    <source>
        <dbReference type="EMBL" id="KAF0930218.1"/>
    </source>
</evidence>
<dbReference type="OrthoDB" id="696494at2759"/>
<feature type="compositionally biased region" description="Basic and acidic residues" evidence="1">
    <location>
        <begin position="259"/>
        <end position="273"/>
    </location>
</feature>
<dbReference type="AlphaFoldDB" id="A0A6G1EZY2"/>
<protein>
    <submittedName>
        <fullName evidence="3">Uncharacterized protein</fullName>
    </submittedName>
</protein>
<feature type="region of interest" description="Disordered" evidence="1">
    <location>
        <begin position="235"/>
        <end position="273"/>
    </location>
</feature>
<name>A0A6G1EZY2_9ORYZ</name>
<evidence type="ECO:0000256" key="1">
    <source>
        <dbReference type="SAM" id="MobiDB-lite"/>
    </source>
</evidence>
<feature type="transmembrane region" description="Helical" evidence="2">
    <location>
        <begin position="215"/>
        <end position="231"/>
    </location>
</feature>
<sequence>MALQGEASAGGDRSAPASGRRRLWSTVLLCFGCSHDKEAAAAGRPRRKRTVPVDGAEDEKVSSASPADWEMRRGEEAGERPRRRRGCCFLLPLSCFPGLKRNVKRSNSNVHGRQRTAPPPPPPPSRSRHARAPPAELPPPRDVAPLTTRGAAIVAETAGAPPTTRERAAVADDTARSDVVARARASASCHGEFGPAVGVCVVAAVSMAGLLGRRLWAIVCVCAWFATLYGLRLKRRRPKTPPPPPADGGGRGEGVVDVNSKDYKKGLLQRDRR</sequence>
<proteinExistence type="predicted"/>
<accession>A0A6G1EZY2</accession>
<feature type="region of interest" description="Disordered" evidence="1">
    <location>
        <begin position="101"/>
        <end position="144"/>
    </location>
</feature>
<keyword evidence="4" id="KW-1185">Reference proteome</keyword>
<feature type="region of interest" description="Disordered" evidence="1">
    <location>
        <begin position="38"/>
        <end position="82"/>
    </location>
</feature>
<organism evidence="3 4">
    <name type="scientific">Oryza meyeriana var. granulata</name>
    <dbReference type="NCBI Taxonomy" id="110450"/>
    <lineage>
        <taxon>Eukaryota</taxon>
        <taxon>Viridiplantae</taxon>
        <taxon>Streptophyta</taxon>
        <taxon>Embryophyta</taxon>
        <taxon>Tracheophyta</taxon>
        <taxon>Spermatophyta</taxon>
        <taxon>Magnoliopsida</taxon>
        <taxon>Liliopsida</taxon>
        <taxon>Poales</taxon>
        <taxon>Poaceae</taxon>
        <taxon>BOP clade</taxon>
        <taxon>Oryzoideae</taxon>
        <taxon>Oryzeae</taxon>
        <taxon>Oryzinae</taxon>
        <taxon>Oryza</taxon>
        <taxon>Oryza meyeriana</taxon>
    </lineage>
</organism>
<dbReference type="EMBL" id="SPHZ02000002">
    <property type="protein sequence ID" value="KAF0930218.1"/>
    <property type="molecule type" value="Genomic_DNA"/>
</dbReference>
<dbReference type="Proteomes" id="UP000479710">
    <property type="component" value="Unassembled WGS sequence"/>
</dbReference>
<comment type="caution">
    <text evidence="3">The sequence shown here is derived from an EMBL/GenBank/DDBJ whole genome shotgun (WGS) entry which is preliminary data.</text>
</comment>